<dbReference type="GO" id="GO:0047661">
    <property type="term" value="F:amino-acid racemase activity"/>
    <property type="evidence" value="ECO:0007669"/>
    <property type="project" value="InterPro"/>
</dbReference>
<gene>
    <name evidence="1" type="ORF">K8U77_04960</name>
</gene>
<dbReference type="EMBL" id="DYWI01000091">
    <property type="protein sequence ID" value="HJF65452.1"/>
    <property type="molecule type" value="Genomic_DNA"/>
</dbReference>
<evidence type="ECO:0000313" key="1">
    <source>
        <dbReference type="EMBL" id="HJF65452.1"/>
    </source>
</evidence>
<dbReference type="Gene3D" id="3.40.50.1860">
    <property type="match status" value="2"/>
</dbReference>
<comment type="caution">
    <text evidence="1">The sequence shown here is derived from an EMBL/GenBank/DDBJ whole genome shotgun (WGS) entry which is preliminary data.</text>
</comment>
<proteinExistence type="predicted"/>
<sequence>MNHRFKLGLIRVITCDEPGLGAHGRLLEAAYPFLSVESRCIPGQPEGIHSHEMELAAVPKIVDLAREAFASKDAILVSCAEDPGAPEIRAALPRTPVIGAGEAACAMALRYGRRVGVLGITDVAPKAYIRMLGEPLFDENGARIADEDTTQTAGNGCLIANIRPHGVHSTLDLQTLEGSTACIEGARLLRRLGSEVIALGCTGMATIGIARELEDATGLPVVDPVLAMGAFAAFEAAKKSSKRKPHRN</sequence>
<dbReference type="AlphaFoldDB" id="A0A9D2UWU8"/>
<accession>A0A9D2UWU8</accession>
<dbReference type="InterPro" id="IPR015942">
    <property type="entry name" value="Asp/Glu/hydantoin_racemase"/>
</dbReference>
<dbReference type="Pfam" id="PF01177">
    <property type="entry name" value="Asp_Glu_race"/>
    <property type="match status" value="1"/>
</dbReference>
<reference evidence="1" key="1">
    <citation type="journal article" date="2021" name="PeerJ">
        <title>Extensive microbial diversity within the chicken gut microbiome revealed by metagenomics and culture.</title>
        <authorList>
            <person name="Gilroy R."/>
            <person name="Ravi A."/>
            <person name="Getino M."/>
            <person name="Pursley I."/>
            <person name="Horton D.L."/>
            <person name="Alikhan N.F."/>
            <person name="Baker D."/>
            <person name="Gharbi K."/>
            <person name="Hall N."/>
            <person name="Watson M."/>
            <person name="Adriaenssens E.M."/>
            <person name="Foster-Nyarko E."/>
            <person name="Jarju S."/>
            <person name="Secka A."/>
            <person name="Antonio M."/>
            <person name="Oren A."/>
            <person name="Chaudhuri R.R."/>
            <person name="La Ragione R."/>
            <person name="Hildebrand F."/>
            <person name="Pallen M.J."/>
        </authorList>
    </citation>
    <scope>NUCLEOTIDE SEQUENCE</scope>
    <source>
        <strain evidence="1">ChiGjej6B6-11269</strain>
    </source>
</reference>
<evidence type="ECO:0000313" key="2">
    <source>
        <dbReference type="Proteomes" id="UP000786989"/>
    </source>
</evidence>
<dbReference type="InterPro" id="IPR001920">
    <property type="entry name" value="Asp/Glu_race"/>
</dbReference>
<name>A0A9D2UWU8_9ACTN</name>
<dbReference type="Proteomes" id="UP000786989">
    <property type="component" value="Unassembled WGS sequence"/>
</dbReference>
<reference evidence="1" key="2">
    <citation type="submission" date="2021-09" db="EMBL/GenBank/DDBJ databases">
        <authorList>
            <person name="Gilroy R."/>
        </authorList>
    </citation>
    <scope>NUCLEOTIDE SEQUENCE</scope>
    <source>
        <strain evidence="1">ChiGjej6B6-11269</strain>
    </source>
</reference>
<protein>
    <submittedName>
        <fullName evidence="1">Aspartate/glutamate racemase family protein</fullName>
    </submittedName>
</protein>
<organism evidence="1 2">
    <name type="scientific">Slackia equolifaciens</name>
    <dbReference type="NCBI Taxonomy" id="498718"/>
    <lineage>
        <taxon>Bacteria</taxon>
        <taxon>Bacillati</taxon>
        <taxon>Actinomycetota</taxon>
        <taxon>Coriobacteriia</taxon>
        <taxon>Eggerthellales</taxon>
        <taxon>Eggerthellaceae</taxon>
        <taxon>Slackia</taxon>
    </lineage>
</organism>